<feature type="region of interest" description="Disordered" evidence="11">
    <location>
        <begin position="333"/>
        <end position="392"/>
    </location>
</feature>
<sequence>MENKAMYLTTTNEDRDNSSFYEEGYDGMNLSKLNLCEEGSAKGRRKTNNCCCQLDSFTAIKYAIVSLYILVLLTIFGLCIAVSKSHASSKREEALLENVTRLGEHSETLQRSLSQLPSQSDLLENIWKLESLFHNHSEQLQLLGRLAQGLERDVKDLQAFSEHTTDSVAQLWEHLAMISHSSQKNSSSLGEELAFAAGSIRTQDAILKTMVVNVETLQERLEEVGWTVQTLNHSLSGDVSLHQVKICELQEKIGNVSHDATSMRITQLHLEEQLRNEIDVLNVITADLRLKEWEHSMALKNLTVLQGPPGPKGEKGDVGLLGPAGLPGLTGIRGLAGEKGIQGPRGLSGQSGQDGHKGEKGDIGPEGPKGVKGERGQKGEKGERGDKGGKTGEDLIHAEMEETLVRLVNGSGPHEGRVEVFHELRWGTVCDDVWDIKDGDVVCRMLGYRGAKEIHKTGRFGQGTGLIWMDDVACVGTEDSIHQCKFSGWGKTNCGHVEDAGVTCNI</sequence>
<keyword evidence="2 9" id="KW-0812">Transmembrane</keyword>
<evidence type="ECO:0000259" key="13">
    <source>
        <dbReference type="PROSITE" id="PS50287"/>
    </source>
</evidence>
<organism evidence="14 15">
    <name type="scientific">Cyprinus carpio carpio</name>
    <dbReference type="NCBI Taxonomy" id="630221"/>
    <lineage>
        <taxon>Eukaryota</taxon>
        <taxon>Metazoa</taxon>
        <taxon>Chordata</taxon>
        <taxon>Craniata</taxon>
        <taxon>Vertebrata</taxon>
        <taxon>Euteleostomi</taxon>
        <taxon>Actinopterygii</taxon>
        <taxon>Neopterygii</taxon>
        <taxon>Teleostei</taxon>
        <taxon>Ostariophysi</taxon>
        <taxon>Cypriniformes</taxon>
        <taxon>Cyprinidae</taxon>
        <taxon>Cyprininae</taxon>
        <taxon>Cyprinus</taxon>
    </lineage>
</organism>
<dbReference type="InterPro" id="IPR008160">
    <property type="entry name" value="Collagen"/>
</dbReference>
<gene>
    <name evidence="9" type="primary">SCARA5</name>
</gene>
<dbReference type="InterPro" id="IPR034726">
    <property type="entry name" value="SCARA5"/>
</dbReference>
<feature type="topological domain" description="Extracellular" evidence="9">
    <location>
        <begin position="84"/>
        <end position="506"/>
    </location>
</feature>
<keyword evidence="9" id="KW-1003">Cell membrane</keyword>
<dbReference type="Ensembl" id="ENSCCRT00000110841.1">
    <property type="protein sequence ID" value="ENSCCRP00000112558.1"/>
    <property type="gene ID" value="ENSCCRG00000031799.2"/>
</dbReference>
<dbReference type="Pfam" id="PF00530">
    <property type="entry name" value="SRCR"/>
    <property type="match status" value="1"/>
</dbReference>
<dbReference type="GO" id="GO:0006897">
    <property type="term" value="P:endocytosis"/>
    <property type="evidence" value="ECO:0007669"/>
    <property type="project" value="UniProtKB-UniRule"/>
</dbReference>
<keyword evidence="5 9" id="KW-0472">Membrane</keyword>
<dbReference type="PANTHER" id="PTHR48071">
    <property type="entry name" value="SRCR DOMAIN-CONTAINING PROTEIN"/>
    <property type="match status" value="1"/>
</dbReference>
<evidence type="ECO:0000256" key="11">
    <source>
        <dbReference type="SAM" id="MobiDB-lite"/>
    </source>
</evidence>
<proteinExistence type="inferred from homology"/>
<evidence type="ECO:0000256" key="12">
    <source>
        <dbReference type="SAM" id="Phobius"/>
    </source>
</evidence>
<dbReference type="Pfam" id="PF01391">
    <property type="entry name" value="Collagen"/>
    <property type="match status" value="1"/>
</dbReference>
<evidence type="ECO:0000256" key="1">
    <source>
        <dbReference type="ARBA" id="ARBA00004606"/>
    </source>
</evidence>
<evidence type="ECO:0000313" key="14">
    <source>
        <dbReference type="Ensembl" id="ENSCCRP00000112558.1"/>
    </source>
</evidence>
<evidence type="ECO:0000256" key="4">
    <source>
        <dbReference type="ARBA" id="ARBA00022989"/>
    </source>
</evidence>
<dbReference type="GO" id="GO:0006879">
    <property type="term" value="P:intracellular iron ion homeostasis"/>
    <property type="evidence" value="ECO:0007669"/>
    <property type="project" value="UniProtKB-UniRule"/>
</dbReference>
<dbReference type="PRINTS" id="PR00258">
    <property type="entry name" value="SPERACTRCPTR"/>
</dbReference>
<keyword evidence="9" id="KW-0410">Iron transport</keyword>
<feature type="transmembrane region" description="Helical" evidence="12">
    <location>
        <begin position="62"/>
        <end position="82"/>
    </location>
</feature>
<name>A0A9J7Y1D9_CYPCA</name>
<feature type="topological domain" description="Cytoplasmic" evidence="9">
    <location>
        <begin position="1"/>
        <end position="62"/>
    </location>
</feature>
<evidence type="ECO:0000256" key="5">
    <source>
        <dbReference type="ARBA" id="ARBA00023136"/>
    </source>
</evidence>
<keyword evidence="15" id="KW-1185">Reference proteome</keyword>
<evidence type="ECO:0000256" key="3">
    <source>
        <dbReference type="ARBA" id="ARBA00022968"/>
    </source>
</evidence>
<dbReference type="Gene3D" id="3.10.250.10">
    <property type="entry name" value="SRCR-like domain"/>
    <property type="match status" value="1"/>
</dbReference>
<evidence type="ECO:0000256" key="10">
    <source>
        <dbReference type="PROSITE-ProRule" id="PRU00196"/>
    </source>
</evidence>
<accession>A0A9J7Y1D9</accession>
<dbReference type="PROSITE" id="PS50287">
    <property type="entry name" value="SRCR_2"/>
    <property type="match status" value="1"/>
</dbReference>
<dbReference type="GO" id="GO:0034755">
    <property type="term" value="P:iron ion transmembrane transport"/>
    <property type="evidence" value="ECO:0007669"/>
    <property type="project" value="UniProtKB-UniRule"/>
</dbReference>
<evidence type="ECO:0000256" key="7">
    <source>
        <dbReference type="ARBA" id="ARBA00023170"/>
    </source>
</evidence>
<reference evidence="14" key="1">
    <citation type="submission" date="2025-08" db="UniProtKB">
        <authorList>
            <consortium name="Ensembl"/>
        </authorList>
    </citation>
    <scope>IDENTIFICATION</scope>
</reference>
<keyword evidence="9" id="KW-0406">Ion transport</keyword>
<dbReference type="HAMAP" id="MF_03070">
    <property type="entry name" value="SCARA5"/>
    <property type="match status" value="1"/>
</dbReference>
<dbReference type="PROSITE" id="PS00420">
    <property type="entry name" value="SRCR_1"/>
    <property type="match status" value="1"/>
</dbReference>
<keyword evidence="8" id="KW-0325">Glycoprotein</keyword>
<comment type="subcellular location">
    <subcellularLocation>
        <location evidence="9">Cell membrane</location>
        <topology evidence="9">Single-pass type II membrane protein</topology>
    </subcellularLocation>
    <subcellularLocation>
        <location evidence="1">Membrane</location>
        <topology evidence="1">Single-pass type II membrane protein</topology>
    </subcellularLocation>
</comment>
<keyword evidence="4 9" id="KW-1133">Transmembrane helix</keyword>
<evidence type="ECO:0000313" key="15">
    <source>
        <dbReference type="Proteomes" id="UP001108240"/>
    </source>
</evidence>
<dbReference type="GeneTree" id="ENSGT00950000183074"/>
<feature type="compositionally biased region" description="Basic and acidic residues" evidence="11">
    <location>
        <begin position="354"/>
        <end position="392"/>
    </location>
</feature>
<feature type="disulfide bond" evidence="10">
    <location>
        <begin position="430"/>
        <end position="494"/>
    </location>
</feature>
<feature type="disulfide bond" evidence="10">
    <location>
        <begin position="443"/>
        <end position="504"/>
    </location>
</feature>
<comment type="function">
    <text evidence="9">Ferritin receptor that mediates non-transferrin-dependent delivery of iron. Mediates cellular uptake of ferritin-bound iron by stimulating ferritin endocytosis from the cell surface with consequent iron delivery within the cell. Delivery of iron to cells by ferritin is required for the development of specific cell types, suggesting the existence of cell type-specific mechanisms of iron traffic in organogenesis, which alternatively utilize transferrin or non-transferrin iron delivery pathways.</text>
</comment>
<keyword evidence="7 9" id="KW-0675">Receptor</keyword>
<dbReference type="GO" id="GO:0005886">
    <property type="term" value="C:plasma membrane"/>
    <property type="evidence" value="ECO:0007669"/>
    <property type="project" value="UniProtKB-SubCell"/>
</dbReference>
<dbReference type="SUPFAM" id="SSF56487">
    <property type="entry name" value="SRCR-like"/>
    <property type="match status" value="1"/>
</dbReference>
<dbReference type="GO" id="GO:0031638">
    <property type="term" value="P:zymogen activation"/>
    <property type="evidence" value="ECO:0007669"/>
    <property type="project" value="TreeGrafter"/>
</dbReference>
<reference evidence="14" key="2">
    <citation type="submission" date="2025-09" db="UniProtKB">
        <authorList>
            <consortium name="Ensembl"/>
        </authorList>
    </citation>
    <scope>IDENTIFICATION</scope>
</reference>
<dbReference type="PANTHER" id="PTHR48071:SF24">
    <property type="entry name" value="DELETED IN MALIGNANT BRAIN TUMORS 1 PROTEIN-LIKE"/>
    <property type="match status" value="1"/>
</dbReference>
<protein>
    <recommendedName>
        <fullName evidence="9">Scavenger receptor class A member 5</fullName>
    </recommendedName>
</protein>
<evidence type="ECO:0000256" key="6">
    <source>
        <dbReference type="ARBA" id="ARBA00023157"/>
    </source>
</evidence>
<keyword evidence="9" id="KW-0813">Transport</keyword>
<feature type="disulfide bond" evidence="10">
    <location>
        <begin position="474"/>
        <end position="484"/>
    </location>
</feature>
<keyword evidence="6 10" id="KW-1015">Disulfide bond</keyword>
<comment type="subunit">
    <text evidence="9">Homotrimer.</text>
</comment>
<evidence type="ECO:0000256" key="9">
    <source>
        <dbReference type="HAMAP-Rule" id="MF_03070"/>
    </source>
</evidence>
<dbReference type="GO" id="GO:0070287">
    <property type="term" value="F:ferritin receptor activity"/>
    <property type="evidence" value="ECO:0007669"/>
    <property type="project" value="UniProtKB-UniRule"/>
</dbReference>
<keyword evidence="3 9" id="KW-0735">Signal-anchor</keyword>
<feature type="domain" description="SRCR" evidence="13">
    <location>
        <begin position="405"/>
        <end position="505"/>
    </location>
</feature>
<dbReference type="GO" id="GO:0004252">
    <property type="term" value="F:serine-type endopeptidase activity"/>
    <property type="evidence" value="ECO:0007669"/>
    <property type="project" value="TreeGrafter"/>
</dbReference>
<dbReference type="AlphaFoldDB" id="A0A9J7Y1D9"/>
<keyword evidence="9" id="KW-0408">Iron</keyword>
<dbReference type="Proteomes" id="UP001108240">
    <property type="component" value="Unplaced"/>
</dbReference>
<dbReference type="InterPro" id="IPR036772">
    <property type="entry name" value="SRCR-like_dom_sf"/>
</dbReference>
<dbReference type="InterPro" id="IPR001190">
    <property type="entry name" value="SRCR"/>
</dbReference>
<comment type="similarity">
    <text evidence="9">Belongs to the SCARA5 family.</text>
</comment>
<dbReference type="SMART" id="SM00202">
    <property type="entry name" value="SR"/>
    <property type="match status" value="1"/>
</dbReference>
<dbReference type="FunFam" id="3.10.250.10:FF:000011">
    <property type="entry name" value="Scavenger receptor class A member 5"/>
    <property type="match status" value="1"/>
</dbReference>
<evidence type="ECO:0000256" key="2">
    <source>
        <dbReference type="ARBA" id="ARBA00022692"/>
    </source>
</evidence>
<evidence type="ECO:0000256" key="8">
    <source>
        <dbReference type="ARBA" id="ARBA00023180"/>
    </source>
</evidence>